<feature type="transmembrane region" description="Helical" evidence="3">
    <location>
        <begin position="276"/>
        <end position="296"/>
    </location>
</feature>
<keyword evidence="3" id="KW-1133">Transmembrane helix</keyword>
<sequence length="304" mass="34682">VPVYLLGWVVCCPLSWITMAPLWPTSFWFQIQCSHEDKTRPFMLWYQQRDHGQPVVFIGYEYGTKAQIYGGQFEEQFKMKRENSLTGILTVLSANLSHSAVYFCAITDHSDAIFGEGTKLTVLEVKTTPKPPKVQVFPPSKKECESKTDGKKMKTLVCLASGFYPDHVTVSWQINGFNEKQGVKTDDAATMKDDGNYTIMSRLRVTASKWLKKGTNITCIVSFFDGNNTVPYPNWTIEKYLQTMQRAKLSYTALLMKSSIYGLFVLLLVWKIQVCSIQLVFVLCSVSKMCPLIIVLNEYYSLWT</sequence>
<accession>A0A3B5R3Y4</accession>
<feature type="transmembrane region" description="Helical" evidence="3">
    <location>
        <begin position="6"/>
        <end position="29"/>
    </location>
</feature>
<dbReference type="Proteomes" id="UP000002852">
    <property type="component" value="Unassembled WGS sequence"/>
</dbReference>
<organism evidence="5 6">
    <name type="scientific">Xiphophorus maculatus</name>
    <name type="common">Southern platyfish</name>
    <name type="synonym">Platypoecilus maculatus</name>
    <dbReference type="NCBI Taxonomy" id="8083"/>
    <lineage>
        <taxon>Eukaryota</taxon>
        <taxon>Metazoa</taxon>
        <taxon>Chordata</taxon>
        <taxon>Craniata</taxon>
        <taxon>Vertebrata</taxon>
        <taxon>Euteleostomi</taxon>
        <taxon>Actinopterygii</taxon>
        <taxon>Neopterygii</taxon>
        <taxon>Teleostei</taxon>
        <taxon>Neoteleostei</taxon>
        <taxon>Acanthomorphata</taxon>
        <taxon>Ovalentaria</taxon>
        <taxon>Atherinomorphae</taxon>
        <taxon>Cyprinodontiformes</taxon>
        <taxon>Poeciliidae</taxon>
        <taxon>Poeciliinae</taxon>
        <taxon>Xiphophorus</taxon>
    </lineage>
</organism>
<dbReference type="Ensembl" id="ENSXMAT00000025014.1">
    <property type="protein sequence ID" value="ENSXMAP00000037974.1"/>
    <property type="gene ID" value="ENSXMAG00000022298.1"/>
</dbReference>
<dbReference type="PROSITE" id="PS50835">
    <property type="entry name" value="IG_LIKE"/>
    <property type="match status" value="1"/>
</dbReference>
<dbReference type="OMA" id="RITENQW"/>
<dbReference type="InterPro" id="IPR013106">
    <property type="entry name" value="Ig_V-set"/>
</dbReference>
<evidence type="ECO:0000313" key="6">
    <source>
        <dbReference type="Proteomes" id="UP000002852"/>
    </source>
</evidence>
<proteinExistence type="predicted"/>
<reference evidence="5" key="3">
    <citation type="submission" date="2025-08" db="UniProtKB">
        <authorList>
            <consortium name="Ensembl"/>
        </authorList>
    </citation>
    <scope>IDENTIFICATION</scope>
    <source>
        <strain evidence="5">JP 163 A</strain>
    </source>
</reference>
<evidence type="ECO:0000256" key="1">
    <source>
        <dbReference type="ARBA" id="ARBA00023157"/>
    </source>
</evidence>
<dbReference type="InterPro" id="IPR013783">
    <property type="entry name" value="Ig-like_fold"/>
</dbReference>
<keyword evidence="1" id="KW-1015">Disulfide bond</keyword>
<dbReference type="InterPro" id="IPR036179">
    <property type="entry name" value="Ig-like_dom_sf"/>
</dbReference>
<dbReference type="InterPro" id="IPR007110">
    <property type="entry name" value="Ig-like_dom"/>
</dbReference>
<keyword evidence="6" id="KW-1185">Reference proteome</keyword>
<keyword evidence="3" id="KW-0812">Transmembrane</keyword>
<feature type="domain" description="Ig-like" evidence="4">
    <location>
        <begin position="132"/>
        <end position="238"/>
    </location>
</feature>
<reference evidence="5" key="4">
    <citation type="submission" date="2025-09" db="UniProtKB">
        <authorList>
            <consortium name="Ensembl"/>
        </authorList>
    </citation>
    <scope>IDENTIFICATION</scope>
    <source>
        <strain evidence="5">JP 163 A</strain>
    </source>
</reference>
<dbReference type="InParanoid" id="A0A3B5R3Y4"/>
<dbReference type="SUPFAM" id="SSF48726">
    <property type="entry name" value="Immunoglobulin"/>
    <property type="match status" value="2"/>
</dbReference>
<keyword evidence="2" id="KW-0393">Immunoglobulin domain</keyword>
<dbReference type="Pfam" id="PF07654">
    <property type="entry name" value="C1-set"/>
    <property type="match status" value="1"/>
</dbReference>
<protein>
    <recommendedName>
        <fullName evidence="4">Ig-like domain-containing protein</fullName>
    </recommendedName>
</protein>
<dbReference type="Pfam" id="PF07686">
    <property type="entry name" value="V-set"/>
    <property type="match status" value="1"/>
</dbReference>
<reference evidence="6" key="2">
    <citation type="journal article" date="2013" name="Nat. Genet.">
        <title>The genome of the platyfish, Xiphophorus maculatus, provides insights into evolutionary adaptation and several complex traits.</title>
        <authorList>
            <person name="Schartl M."/>
            <person name="Walter R.B."/>
            <person name="Shen Y."/>
            <person name="Garcia T."/>
            <person name="Catchen J."/>
            <person name="Amores A."/>
            <person name="Braasch I."/>
            <person name="Chalopin D."/>
            <person name="Volff J.N."/>
            <person name="Lesch K.P."/>
            <person name="Bisazza A."/>
            <person name="Minx P."/>
            <person name="Hillier L."/>
            <person name="Wilson R.K."/>
            <person name="Fuerstenberg S."/>
            <person name="Boore J."/>
            <person name="Searle S."/>
            <person name="Postlethwait J.H."/>
            <person name="Warren W.C."/>
        </authorList>
    </citation>
    <scope>NUCLEOTIDE SEQUENCE [LARGE SCALE GENOMIC DNA]</scope>
    <source>
        <strain evidence="6">JP 163 A</strain>
    </source>
</reference>
<reference evidence="6" key="1">
    <citation type="submission" date="2012-01" db="EMBL/GenBank/DDBJ databases">
        <authorList>
            <person name="Walter R."/>
            <person name="Schartl M."/>
            <person name="Warren W."/>
        </authorList>
    </citation>
    <scope>NUCLEOTIDE SEQUENCE [LARGE SCALE GENOMIC DNA]</scope>
    <source>
        <strain evidence="6">JP 163 A</strain>
    </source>
</reference>
<evidence type="ECO:0000259" key="4">
    <source>
        <dbReference type="PROSITE" id="PS50835"/>
    </source>
</evidence>
<dbReference type="AlphaFoldDB" id="A0A3B5R3Y4"/>
<evidence type="ECO:0000256" key="2">
    <source>
        <dbReference type="ARBA" id="ARBA00023319"/>
    </source>
</evidence>
<dbReference type="PANTHER" id="PTHR23411">
    <property type="entry name" value="TAPASIN"/>
    <property type="match status" value="1"/>
</dbReference>
<dbReference type="Gene3D" id="2.60.40.10">
    <property type="entry name" value="Immunoglobulins"/>
    <property type="match status" value="2"/>
</dbReference>
<dbReference type="GeneTree" id="ENSGT00940000164625"/>
<keyword evidence="3" id="KW-0472">Membrane</keyword>
<feature type="transmembrane region" description="Helical" evidence="3">
    <location>
        <begin position="249"/>
        <end position="270"/>
    </location>
</feature>
<evidence type="ECO:0000313" key="5">
    <source>
        <dbReference type="Ensembl" id="ENSXMAP00000037974.1"/>
    </source>
</evidence>
<dbReference type="STRING" id="8083.ENSXMAP00000037974"/>
<evidence type="ECO:0000256" key="3">
    <source>
        <dbReference type="SAM" id="Phobius"/>
    </source>
</evidence>
<dbReference type="SMART" id="SM00407">
    <property type="entry name" value="IGc1"/>
    <property type="match status" value="1"/>
</dbReference>
<dbReference type="InterPro" id="IPR003597">
    <property type="entry name" value="Ig_C1-set"/>
</dbReference>
<dbReference type="InterPro" id="IPR050380">
    <property type="entry name" value="Immune_Resp_Modulators"/>
</dbReference>
<name>A0A3B5R3Y4_XIPMA</name>
<dbReference type="FunFam" id="2.60.40.10:FF:000283">
    <property type="entry name" value="Immunoglobulin kappa constant"/>
    <property type="match status" value="1"/>
</dbReference>